<dbReference type="InterPro" id="IPR014714">
    <property type="entry name" value="Glu_mut_E_C_dom_sf"/>
</dbReference>
<dbReference type="Gene3D" id="3.40.50.280">
    <property type="entry name" value="Cobalamin-binding domain"/>
    <property type="match status" value="1"/>
</dbReference>
<feature type="region of interest" description="Disordered" evidence="5">
    <location>
        <begin position="139"/>
        <end position="159"/>
    </location>
</feature>
<sequence length="639" mass="70079">MRLPTPRTIVLGGIGADAHSVGLTLLKHAINEAGHSIHFMGTQNNLEDFFENAADADVVMISCMDGHLRHYLRKFPDLTLKYPGIDALWYAGGNLDVGSAERITGEARRLGFRRVFPTYVDIPTVLSVLDEDLLTRPAPVRGKPAAPRWPTHPGTAPPDQRLTMTELRQQRTGVLESWPTGARARDLADNAAFLLRQPSFAQAHAPRPRAERPFLVQPRSGVALAAAQRTAFTALRRAGADVLSYQIDSLTRNNEYQKAADGIAESRERGTSTLNGFPMVNHGVDVLRQMITEVRAPLQTRHSTRDPRLLAEISCAGGVTGFEGGAITYNIPYFKEYSLAQSLRRWQYVDRLVGLYREKFGVVIDREFFGTLTAVLIPPSLAIVVNVIEAMLAAGQGVGSVSLGYAEQGHRSQDIAAIRVLRELGQKYLANLGYPGVQVNIVFQQHMAAFPPERARAAQLIVASATTGRLSGASRLITKTPVEATTIPSVSDNQEGLHLSRLGALEADGVEVDERTVREEATVLRAEVDQILESVLTAGGGSLTDGVVKAFALGHLDIPFSPSVYNRGEVLTARDVQGAVRYLNTGRLTFSADVIDFHRSRMSERRRTAEPPVRSDWQLVERDVLQVPSGHYRKWPLDA</sequence>
<keyword evidence="4" id="KW-0170">Cobalt</keyword>
<dbReference type="AlphaFoldDB" id="A0A221P8E0"/>
<evidence type="ECO:0000313" key="7">
    <source>
        <dbReference type="EMBL" id="ASN28055.1"/>
    </source>
</evidence>
<name>A0A221P8E0_9ACTN</name>
<dbReference type="SUPFAM" id="SSF52242">
    <property type="entry name" value="Cobalamin (vitamin B12)-binding domain"/>
    <property type="match status" value="1"/>
</dbReference>
<dbReference type="Gene3D" id="3.90.970.10">
    <property type="match status" value="1"/>
</dbReference>
<dbReference type="RefSeq" id="WP_078859129.1">
    <property type="nucleotide sequence ID" value="NZ_CP021080.1"/>
</dbReference>
<reference evidence="7 8" key="1">
    <citation type="submission" date="2017-07" db="EMBL/GenBank/DDBJ databases">
        <title>Genome sequence of Streptomyces pluripotens MUSC 137T.</title>
        <authorList>
            <person name="Ser H.-L."/>
            <person name="Lee L.-H."/>
        </authorList>
    </citation>
    <scope>NUCLEOTIDE SEQUENCE [LARGE SCALE GENOMIC DNA]</scope>
    <source>
        <strain evidence="7 8">MUSC 137</strain>
    </source>
</reference>
<dbReference type="GO" id="GO:0031419">
    <property type="term" value="F:cobalamin binding"/>
    <property type="evidence" value="ECO:0007669"/>
    <property type="project" value="UniProtKB-KW"/>
</dbReference>
<gene>
    <name evidence="7" type="ORF">LK07_33155</name>
</gene>
<comment type="cofactor">
    <cofactor evidence="1">
        <name>adenosylcob(III)alamin</name>
        <dbReference type="ChEBI" id="CHEBI:18408"/>
    </cofactor>
</comment>
<feature type="domain" description="B12-binding" evidence="6">
    <location>
        <begin position="8"/>
        <end position="71"/>
    </location>
</feature>
<dbReference type="OrthoDB" id="5332339at2"/>
<dbReference type="InterPro" id="IPR036724">
    <property type="entry name" value="Cobalamin-bd_sf"/>
</dbReference>
<dbReference type="SUPFAM" id="SSF51703">
    <property type="entry name" value="Cobalamin (vitamin B12)-dependent enzymes"/>
    <property type="match status" value="1"/>
</dbReference>
<accession>A0A221P8E0</accession>
<dbReference type="GO" id="GO:0050097">
    <property type="term" value="F:methylaspartate mutase activity"/>
    <property type="evidence" value="ECO:0007669"/>
    <property type="project" value="InterPro"/>
</dbReference>
<evidence type="ECO:0000256" key="2">
    <source>
        <dbReference type="ARBA" id="ARBA00022628"/>
    </source>
</evidence>
<dbReference type="GO" id="GO:0046872">
    <property type="term" value="F:metal ion binding"/>
    <property type="evidence" value="ECO:0007669"/>
    <property type="project" value="InterPro"/>
</dbReference>
<dbReference type="NCBIfam" id="TIGR01503">
    <property type="entry name" value="MthylAspMut_E"/>
    <property type="match status" value="1"/>
</dbReference>
<evidence type="ECO:0000256" key="3">
    <source>
        <dbReference type="ARBA" id="ARBA00023235"/>
    </source>
</evidence>
<dbReference type="Pfam" id="PF02310">
    <property type="entry name" value="B12-binding"/>
    <property type="match status" value="1"/>
</dbReference>
<evidence type="ECO:0000259" key="6">
    <source>
        <dbReference type="Pfam" id="PF02310"/>
    </source>
</evidence>
<proteinExistence type="predicted"/>
<keyword evidence="3" id="KW-0413">Isomerase</keyword>
<dbReference type="GO" id="GO:0019670">
    <property type="term" value="P:anaerobic L-glutamate catabolic process"/>
    <property type="evidence" value="ECO:0007669"/>
    <property type="project" value="InterPro"/>
</dbReference>
<keyword evidence="8" id="KW-1185">Reference proteome</keyword>
<organism evidence="7 8">
    <name type="scientific">Streptomyces pluripotens</name>
    <dbReference type="NCBI Taxonomy" id="1355015"/>
    <lineage>
        <taxon>Bacteria</taxon>
        <taxon>Bacillati</taxon>
        <taxon>Actinomycetota</taxon>
        <taxon>Actinomycetes</taxon>
        <taxon>Kitasatosporales</taxon>
        <taxon>Streptomycetaceae</taxon>
        <taxon>Streptomyces</taxon>
    </lineage>
</organism>
<evidence type="ECO:0000256" key="5">
    <source>
        <dbReference type="SAM" id="MobiDB-lite"/>
    </source>
</evidence>
<dbReference type="InterPro" id="IPR006158">
    <property type="entry name" value="Cobalamin-bd"/>
</dbReference>
<dbReference type="STRING" id="1355015.LK06_031960"/>
<dbReference type="InterPro" id="IPR006396">
    <property type="entry name" value="Glu_mut_E"/>
</dbReference>
<dbReference type="InterPro" id="IPR016176">
    <property type="entry name" value="Cbl-dep_enz_cat"/>
</dbReference>
<evidence type="ECO:0000256" key="4">
    <source>
        <dbReference type="ARBA" id="ARBA00023285"/>
    </source>
</evidence>
<dbReference type="Pfam" id="PF06368">
    <property type="entry name" value="Met_asp_mut_E"/>
    <property type="match status" value="1"/>
</dbReference>
<evidence type="ECO:0000313" key="8">
    <source>
        <dbReference type="Proteomes" id="UP000031501"/>
    </source>
</evidence>
<dbReference type="Proteomes" id="UP000031501">
    <property type="component" value="Chromosome"/>
</dbReference>
<dbReference type="EMBL" id="CP022433">
    <property type="protein sequence ID" value="ASN28055.1"/>
    <property type="molecule type" value="Genomic_DNA"/>
</dbReference>
<keyword evidence="2" id="KW-0846">Cobalamin</keyword>
<evidence type="ECO:0000256" key="1">
    <source>
        <dbReference type="ARBA" id="ARBA00001922"/>
    </source>
</evidence>
<dbReference type="Gene3D" id="3.20.20.240">
    <property type="entry name" value="Methylmalonyl-CoA mutase"/>
    <property type="match status" value="1"/>
</dbReference>
<dbReference type="KEGG" id="splu:LK06_031960"/>
<protein>
    <submittedName>
        <fullName evidence="7">Methylaspartate mutase subunit E</fullName>
    </submittedName>
</protein>